<dbReference type="NCBIfam" id="NF007154">
    <property type="entry name" value="PRK09589.1"/>
    <property type="match status" value="1"/>
</dbReference>
<evidence type="ECO:0000313" key="6">
    <source>
        <dbReference type="Proteomes" id="UP001321804"/>
    </source>
</evidence>
<evidence type="ECO:0000256" key="4">
    <source>
        <dbReference type="RuleBase" id="RU003690"/>
    </source>
</evidence>
<gene>
    <name evidence="5" type="primary">bglA_1</name>
    <name evidence="5" type="ORF">KIMC2_00320</name>
</gene>
<reference evidence="5 6" key="1">
    <citation type="journal article" date="2023" name="Microbiol. Spectr.">
        <title>Symbiosis of Carpenter Bees with Uncharacterized Lactic Acid Bacteria Showing NAD Auxotrophy.</title>
        <authorList>
            <person name="Kawasaki S."/>
            <person name="Ozawa K."/>
            <person name="Mori T."/>
            <person name="Yamamoto A."/>
            <person name="Ito M."/>
            <person name="Ohkuma M."/>
            <person name="Sakamoto M."/>
            <person name="Matsutani M."/>
        </authorList>
    </citation>
    <scope>NUCLEOTIDE SEQUENCE [LARGE SCALE GENOMIC DNA]</scope>
    <source>
        <strain evidence="5 6">KimC2</strain>
    </source>
</reference>
<dbReference type="Pfam" id="PF00232">
    <property type="entry name" value="Glyco_hydro_1"/>
    <property type="match status" value="1"/>
</dbReference>
<dbReference type="InterPro" id="IPR001360">
    <property type="entry name" value="Glyco_hydro_1"/>
</dbReference>
<organism evidence="5 6">
    <name type="scientific">Xylocopilactobacillus apis</name>
    <dbReference type="NCBI Taxonomy" id="2932183"/>
    <lineage>
        <taxon>Bacteria</taxon>
        <taxon>Bacillati</taxon>
        <taxon>Bacillota</taxon>
        <taxon>Bacilli</taxon>
        <taxon>Lactobacillales</taxon>
        <taxon>Lactobacillaceae</taxon>
        <taxon>Xylocopilactobacillus</taxon>
    </lineage>
</organism>
<dbReference type="GO" id="GO:0008422">
    <property type="term" value="F:beta-glucosidase activity"/>
    <property type="evidence" value="ECO:0007669"/>
    <property type="project" value="TreeGrafter"/>
</dbReference>
<dbReference type="EMBL" id="AP026801">
    <property type="protein sequence ID" value="BDR55470.1"/>
    <property type="molecule type" value="Genomic_DNA"/>
</dbReference>
<evidence type="ECO:0000256" key="1">
    <source>
        <dbReference type="ARBA" id="ARBA00010838"/>
    </source>
</evidence>
<comment type="similarity">
    <text evidence="1 4">Belongs to the glycosyl hydrolase 1 family.</text>
</comment>
<dbReference type="PROSITE" id="PS00653">
    <property type="entry name" value="GLYCOSYL_HYDROL_F1_2"/>
    <property type="match status" value="1"/>
</dbReference>
<dbReference type="GO" id="GO:0005829">
    <property type="term" value="C:cytosol"/>
    <property type="evidence" value="ECO:0007669"/>
    <property type="project" value="TreeGrafter"/>
</dbReference>
<dbReference type="SUPFAM" id="SSF51445">
    <property type="entry name" value="(Trans)glycosidases"/>
    <property type="match status" value="1"/>
</dbReference>
<dbReference type="Proteomes" id="UP001321804">
    <property type="component" value="Chromosome"/>
</dbReference>
<dbReference type="GO" id="GO:0016052">
    <property type="term" value="P:carbohydrate catabolic process"/>
    <property type="evidence" value="ECO:0007669"/>
    <property type="project" value="TreeGrafter"/>
</dbReference>
<dbReference type="InterPro" id="IPR033132">
    <property type="entry name" value="GH_1_N_CS"/>
</dbReference>
<protein>
    <submittedName>
        <fullName evidence="5">6-phospho-beta-glucosidase</fullName>
    </submittedName>
</protein>
<dbReference type="RefSeq" id="WP_317696795.1">
    <property type="nucleotide sequence ID" value="NZ_AP026801.1"/>
</dbReference>
<keyword evidence="6" id="KW-1185">Reference proteome</keyword>
<dbReference type="KEGG" id="xak:KIMC2_00320"/>
<name>A0AAU9D736_9LACO</name>
<sequence>MQKDFLWGGAIAAHQVEGAYDEAGKGLSIADVMTKGDVDTPREITDGVLPTKYYPNHQAIDFYHHYQEDVDLFAEMNFKCLRISIAWSRIFPNGDETEPNEAGLEFYDQLFAYMKERQIEPVVTLSHFEMPYYLVEHYGGWRNRRMIEFFTRFAKVVIERYQNLVKYWLTFNEINNQSLTENPIFAFTNSGLIFKDGDKRDQLMYQAAHYEFVAAAKVVQFAHQLNSNLMVGCMVAASPYYPNTCNPEDILKAQAMNRGQYFFSDVQAWGYYPKYILKHWEKSGIKLDITDDDLKTIAAETVDYIGFSYYLTSTVSSDPKLEKIGSGNAAGTDTVLNPYLKKSAWGWTIDPLGLRYYLNEMTDRYHLPLFIVENGYGAKDHISADGKIHDDDRINYLKEHIIQMKKAIEEDGAEVLGYTVWGCIDLVSFTTGEMKKRYGMIYVDVDDNGKGSFKRSKKDSFDWYQKVIATNGEEL</sequence>
<proteinExistence type="inferred from homology"/>
<evidence type="ECO:0000256" key="3">
    <source>
        <dbReference type="ARBA" id="ARBA00023295"/>
    </source>
</evidence>
<dbReference type="InterPro" id="IPR017853">
    <property type="entry name" value="GH"/>
</dbReference>
<dbReference type="Gene3D" id="3.20.20.80">
    <property type="entry name" value="Glycosidases"/>
    <property type="match status" value="1"/>
</dbReference>
<dbReference type="PRINTS" id="PR00131">
    <property type="entry name" value="GLHYDRLASE1"/>
</dbReference>
<keyword evidence="2" id="KW-0378">Hydrolase</keyword>
<evidence type="ECO:0000313" key="5">
    <source>
        <dbReference type="EMBL" id="BDR55470.1"/>
    </source>
</evidence>
<dbReference type="PANTHER" id="PTHR10353">
    <property type="entry name" value="GLYCOSYL HYDROLASE"/>
    <property type="match status" value="1"/>
</dbReference>
<evidence type="ECO:0000256" key="2">
    <source>
        <dbReference type="ARBA" id="ARBA00022801"/>
    </source>
</evidence>
<accession>A0AAU9D736</accession>
<keyword evidence="3" id="KW-0326">Glycosidase</keyword>
<dbReference type="PANTHER" id="PTHR10353:SF85">
    <property type="entry name" value="ARYL-PHOSPHO-BETA-D-GLUCOSIDASE BGLA"/>
    <property type="match status" value="1"/>
</dbReference>
<dbReference type="AlphaFoldDB" id="A0AAU9D736"/>
<dbReference type="FunFam" id="3.20.20.80:FF:000004">
    <property type="entry name" value="Beta-glucosidase 6-phospho-beta-glucosidase"/>
    <property type="match status" value="1"/>
</dbReference>